<dbReference type="PRINTS" id="PR00455">
    <property type="entry name" value="HTHTETR"/>
</dbReference>
<dbReference type="Proteomes" id="UP000272400">
    <property type="component" value="Unassembled WGS sequence"/>
</dbReference>
<dbReference type="GO" id="GO:0000976">
    <property type="term" value="F:transcription cis-regulatory region binding"/>
    <property type="evidence" value="ECO:0007669"/>
    <property type="project" value="TreeGrafter"/>
</dbReference>
<dbReference type="InterPro" id="IPR050109">
    <property type="entry name" value="HTH-type_TetR-like_transc_reg"/>
</dbReference>
<dbReference type="Pfam" id="PF00440">
    <property type="entry name" value="TetR_N"/>
    <property type="match status" value="1"/>
</dbReference>
<feature type="DNA-binding region" description="H-T-H motif" evidence="4">
    <location>
        <begin position="50"/>
        <end position="69"/>
    </location>
</feature>
<feature type="domain" description="HTH tetR-type" evidence="6">
    <location>
        <begin position="27"/>
        <end position="87"/>
    </location>
</feature>
<keyword evidence="1" id="KW-0805">Transcription regulation</keyword>
<evidence type="ECO:0000256" key="2">
    <source>
        <dbReference type="ARBA" id="ARBA00023125"/>
    </source>
</evidence>
<name>A0A3N1CUP2_9ACTN</name>
<dbReference type="EMBL" id="RJKE01000001">
    <property type="protein sequence ID" value="ROO85031.1"/>
    <property type="molecule type" value="Genomic_DNA"/>
</dbReference>
<dbReference type="AlphaFoldDB" id="A0A3N1CUP2"/>
<comment type="caution">
    <text evidence="7">The sequence shown here is derived from an EMBL/GenBank/DDBJ whole genome shotgun (WGS) entry which is preliminary data.</text>
</comment>
<dbReference type="InterPro" id="IPR001647">
    <property type="entry name" value="HTH_TetR"/>
</dbReference>
<organism evidence="7 8">
    <name type="scientific">Actinocorallia herbida</name>
    <dbReference type="NCBI Taxonomy" id="58109"/>
    <lineage>
        <taxon>Bacteria</taxon>
        <taxon>Bacillati</taxon>
        <taxon>Actinomycetota</taxon>
        <taxon>Actinomycetes</taxon>
        <taxon>Streptosporangiales</taxon>
        <taxon>Thermomonosporaceae</taxon>
        <taxon>Actinocorallia</taxon>
    </lineage>
</organism>
<gene>
    <name evidence="7" type="ORF">EDD29_2566</name>
</gene>
<keyword evidence="3" id="KW-0804">Transcription</keyword>
<dbReference type="PROSITE" id="PS50977">
    <property type="entry name" value="HTH_TETR_2"/>
    <property type="match status" value="1"/>
</dbReference>
<reference evidence="7 8" key="1">
    <citation type="submission" date="2018-11" db="EMBL/GenBank/DDBJ databases">
        <title>Sequencing the genomes of 1000 actinobacteria strains.</title>
        <authorList>
            <person name="Klenk H.-P."/>
        </authorList>
    </citation>
    <scope>NUCLEOTIDE SEQUENCE [LARGE SCALE GENOMIC DNA]</scope>
    <source>
        <strain evidence="7 8">DSM 44254</strain>
    </source>
</reference>
<proteinExistence type="predicted"/>
<dbReference type="SUPFAM" id="SSF48498">
    <property type="entry name" value="Tetracyclin repressor-like, C-terminal domain"/>
    <property type="match status" value="1"/>
</dbReference>
<keyword evidence="2 4" id="KW-0238">DNA-binding</keyword>
<dbReference type="Gene3D" id="1.10.357.10">
    <property type="entry name" value="Tetracycline Repressor, domain 2"/>
    <property type="match status" value="1"/>
</dbReference>
<dbReference type="PANTHER" id="PTHR30055:SF234">
    <property type="entry name" value="HTH-TYPE TRANSCRIPTIONAL REGULATOR BETI"/>
    <property type="match status" value="1"/>
</dbReference>
<evidence type="ECO:0000256" key="1">
    <source>
        <dbReference type="ARBA" id="ARBA00023015"/>
    </source>
</evidence>
<evidence type="ECO:0000256" key="4">
    <source>
        <dbReference type="PROSITE-ProRule" id="PRU00335"/>
    </source>
</evidence>
<protein>
    <submittedName>
        <fullName evidence="7">TetR family transcriptional regulator</fullName>
    </submittedName>
</protein>
<feature type="region of interest" description="Disordered" evidence="5">
    <location>
        <begin position="1"/>
        <end position="21"/>
    </location>
</feature>
<dbReference type="GO" id="GO:0003700">
    <property type="term" value="F:DNA-binding transcription factor activity"/>
    <property type="evidence" value="ECO:0007669"/>
    <property type="project" value="TreeGrafter"/>
</dbReference>
<evidence type="ECO:0000256" key="5">
    <source>
        <dbReference type="SAM" id="MobiDB-lite"/>
    </source>
</evidence>
<dbReference type="PANTHER" id="PTHR30055">
    <property type="entry name" value="HTH-TYPE TRANSCRIPTIONAL REGULATOR RUTR"/>
    <property type="match status" value="1"/>
</dbReference>
<evidence type="ECO:0000259" key="6">
    <source>
        <dbReference type="PROSITE" id="PS50977"/>
    </source>
</evidence>
<evidence type="ECO:0000313" key="7">
    <source>
        <dbReference type="EMBL" id="ROO85031.1"/>
    </source>
</evidence>
<evidence type="ECO:0000256" key="3">
    <source>
        <dbReference type="ARBA" id="ARBA00023163"/>
    </source>
</evidence>
<sequence length="214" mass="23915">MIHNAKGVRAAMSGRSLRDERREQRRALSRDQILDVAEQVFAAKGFHDASLREIAEQADYSVGAVYGFFSGKDELYREIFHRRTSAFMPEMAEVLSSELPADRRLVELAAWQVGFFRRYPEFGRLVLRGGAIASPVADPPEDTETLANFRRSIDMQAELFRDGQRAGLLRAGDPVLMARMFSGLVSAFQTSELSGGAPLPIETLTETVERAFRA</sequence>
<dbReference type="Gene3D" id="1.10.10.60">
    <property type="entry name" value="Homeodomain-like"/>
    <property type="match status" value="1"/>
</dbReference>
<dbReference type="InterPro" id="IPR036271">
    <property type="entry name" value="Tet_transcr_reg_TetR-rel_C_sf"/>
</dbReference>
<accession>A0A3N1CUP2</accession>
<keyword evidence="8" id="KW-1185">Reference proteome</keyword>
<evidence type="ECO:0000313" key="8">
    <source>
        <dbReference type="Proteomes" id="UP000272400"/>
    </source>
</evidence>
<dbReference type="SUPFAM" id="SSF46689">
    <property type="entry name" value="Homeodomain-like"/>
    <property type="match status" value="1"/>
</dbReference>
<dbReference type="InterPro" id="IPR009057">
    <property type="entry name" value="Homeodomain-like_sf"/>
</dbReference>